<dbReference type="OrthoDB" id="5701146at2"/>
<reference evidence="1 2" key="1">
    <citation type="submission" date="2019-04" db="EMBL/GenBank/DDBJ databases">
        <title>Flavobacterium sp. nov. isolated from construction timber.</title>
        <authorList>
            <person name="Lin S.-Y."/>
            <person name="Chang C.-T."/>
            <person name="Young C.-C."/>
        </authorList>
    </citation>
    <scope>NUCLEOTIDE SEQUENCE [LARGE SCALE GENOMIC DNA]</scope>
    <source>
        <strain evidence="1 2">CC-CTC003</strain>
    </source>
</reference>
<proteinExistence type="predicted"/>
<keyword evidence="2" id="KW-1185">Reference proteome</keyword>
<accession>A0A4S4A0A0</accession>
<gene>
    <name evidence="1" type="ORF">E6C50_07850</name>
</gene>
<sequence length="146" mass="17099">MKINLKTGIAELVFGMKQQDVEGVYGKPDRQYKDDDNNIIYLYNDKYLRLTFYEDEDMKLGYIIGSHPELELFDVKLIGKDIKTVQEAILAKGIKDWETETFDTVDNVFNESNWLILQSEFGKIIRVEVGAIINDKDEFDWKFKSK</sequence>
<evidence type="ECO:0000313" key="1">
    <source>
        <dbReference type="EMBL" id="THF51665.1"/>
    </source>
</evidence>
<comment type="caution">
    <text evidence="1">The sequence shown here is derived from an EMBL/GenBank/DDBJ whole genome shotgun (WGS) entry which is preliminary data.</text>
</comment>
<dbReference type="Proteomes" id="UP000307507">
    <property type="component" value="Unassembled WGS sequence"/>
</dbReference>
<dbReference type="RefSeq" id="WP_136402649.1">
    <property type="nucleotide sequence ID" value="NZ_SSNZ01000002.1"/>
</dbReference>
<evidence type="ECO:0000313" key="2">
    <source>
        <dbReference type="Proteomes" id="UP000307507"/>
    </source>
</evidence>
<dbReference type="EMBL" id="SSNZ01000002">
    <property type="protein sequence ID" value="THF51665.1"/>
    <property type="molecule type" value="Genomic_DNA"/>
</dbReference>
<name>A0A4S4A0A0_9FLAO</name>
<organism evidence="1 2">
    <name type="scientific">Flavobacterium supellecticarium</name>
    <dbReference type="NCBI Taxonomy" id="2565924"/>
    <lineage>
        <taxon>Bacteria</taxon>
        <taxon>Pseudomonadati</taxon>
        <taxon>Bacteroidota</taxon>
        <taxon>Flavobacteriia</taxon>
        <taxon>Flavobacteriales</taxon>
        <taxon>Flavobacteriaceae</taxon>
        <taxon>Flavobacterium</taxon>
    </lineage>
</organism>
<dbReference type="AlphaFoldDB" id="A0A4S4A0A0"/>
<protein>
    <submittedName>
        <fullName evidence="1">Uncharacterized protein</fullName>
    </submittedName>
</protein>